<protein>
    <submittedName>
        <fullName evidence="10">DNA-binding response regulator</fullName>
    </submittedName>
</protein>
<dbReference type="PROSITE" id="PS51755">
    <property type="entry name" value="OMPR_PHOB"/>
    <property type="match status" value="1"/>
</dbReference>
<dbReference type="InterPro" id="IPR011006">
    <property type="entry name" value="CheY-like_superfamily"/>
</dbReference>
<keyword evidence="1 6" id="KW-0597">Phosphoprotein</keyword>
<keyword evidence="5" id="KW-0804">Transcription</keyword>
<dbReference type="Pfam" id="PF00072">
    <property type="entry name" value="Response_reg"/>
    <property type="match status" value="1"/>
</dbReference>
<proteinExistence type="predicted"/>
<dbReference type="GO" id="GO:0000156">
    <property type="term" value="F:phosphorelay response regulator activity"/>
    <property type="evidence" value="ECO:0007669"/>
    <property type="project" value="TreeGrafter"/>
</dbReference>
<sequence>MDRLLFIEDDDGIRLALRLALEDEGYTVCEAVDGASGLSAFESNDIDLVLLDLRLPDISGFDVCRALRARSIVPIIIITAQTDTYDMVAGLEAGADDYVTKPVVPKELAARIRALLRRVHLQEESSRRQGTRFGDVELRRDQGIVLKAGEEISLTKTEYRLLCEFADHSGAVLSRDQLLERVWGYAYLGDSRLVDAHVRRLRLKIEDHPDDPALLVTVRGIGYRLLAPSN</sequence>
<dbReference type="InterPro" id="IPR001867">
    <property type="entry name" value="OmpR/PhoB-type_DNA-bd"/>
</dbReference>
<keyword evidence="2" id="KW-0902">Two-component regulatory system</keyword>
<dbReference type="GO" id="GO:0006355">
    <property type="term" value="P:regulation of DNA-templated transcription"/>
    <property type="evidence" value="ECO:0007669"/>
    <property type="project" value="InterPro"/>
</dbReference>
<evidence type="ECO:0000256" key="4">
    <source>
        <dbReference type="ARBA" id="ARBA00023125"/>
    </source>
</evidence>
<keyword evidence="4 7" id="KW-0238">DNA-binding</keyword>
<dbReference type="InterPro" id="IPR001789">
    <property type="entry name" value="Sig_transdc_resp-reg_receiver"/>
</dbReference>
<evidence type="ECO:0000256" key="5">
    <source>
        <dbReference type="ARBA" id="ARBA00023163"/>
    </source>
</evidence>
<feature type="DNA-binding region" description="OmpR/PhoB-type" evidence="7">
    <location>
        <begin position="128"/>
        <end position="227"/>
    </location>
</feature>
<dbReference type="InterPro" id="IPR036388">
    <property type="entry name" value="WH-like_DNA-bd_sf"/>
</dbReference>
<gene>
    <name evidence="10" type="ORF">CSA55_03435</name>
</gene>
<feature type="domain" description="Response regulatory" evidence="8">
    <location>
        <begin position="3"/>
        <end position="116"/>
    </location>
</feature>
<dbReference type="SMART" id="SM00448">
    <property type="entry name" value="REC"/>
    <property type="match status" value="1"/>
</dbReference>
<dbReference type="EMBL" id="PDSL01000050">
    <property type="protein sequence ID" value="PIE32374.1"/>
    <property type="molecule type" value="Genomic_DNA"/>
</dbReference>
<evidence type="ECO:0000313" key="11">
    <source>
        <dbReference type="Proteomes" id="UP000230914"/>
    </source>
</evidence>
<dbReference type="CDD" id="cd17574">
    <property type="entry name" value="REC_OmpR"/>
    <property type="match status" value="1"/>
</dbReference>
<dbReference type="FunFam" id="1.10.10.10:FF:000018">
    <property type="entry name" value="DNA-binding response regulator ResD"/>
    <property type="match status" value="1"/>
</dbReference>
<dbReference type="SUPFAM" id="SSF46894">
    <property type="entry name" value="C-terminal effector domain of the bipartite response regulators"/>
    <property type="match status" value="1"/>
</dbReference>
<evidence type="ECO:0000313" key="10">
    <source>
        <dbReference type="EMBL" id="PIE32374.1"/>
    </source>
</evidence>
<dbReference type="STRING" id="1313172.YM304_24130"/>
<dbReference type="SMART" id="SM00862">
    <property type="entry name" value="Trans_reg_C"/>
    <property type="match status" value="1"/>
</dbReference>
<dbReference type="Gene3D" id="3.40.50.2300">
    <property type="match status" value="1"/>
</dbReference>
<evidence type="ECO:0000256" key="1">
    <source>
        <dbReference type="ARBA" id="ARBA00022553"/>
    </source>
</evidence>
<dbReference type="CDD" id="cd00383">
    <property type="entry name" value="trans_reg_C"/>
    <property type="match status" value="1"/>
</dbReference>
<dbReference type="GO" id="GO:0005829">
    <property type="term" value="C:cytosol"/>
    <property type="evidence" value="ECO:0007669"/>
    <property type="project" value="TreeGrafter"/>
</dbReference>
<evidence type="ECO:0000259" key="8">
    <source>
        <dbReference type="PROSITE" id="PS50110"/>
    </source>
</evidence>
<dbReference type="AlphaFoldDB" id="A0A2G6K9N3"/>
<dbReference type="Gene3D" id="1.10.10.10">
    <property type="entry name" value="Winged helix-like DNA-binding domain superfamily/Winged helix DNA-binding domain"/>
    <property type="match status" value="1"/>
</dbReference>
<dbReference type="PANTHER" id="PTHR48111:SF21">
    <property type="entry name" value="DNA-BINDING DUAL MASTER TRANSCRIPTIONAL REGULATOR RPAA"/>
    <property type="match status" value="1"/>
</dbReference>
<comment type="caution">
    <text evidence="10">The sequence shown here is derived from an EMBL/GenBank/DDBJ whole genome shotgun (WGS) entry which is preliminary data.</text>
</comment>
<feature type="modified residue" description="4-aspartylphosphate" evidence="6">
    <location>
        <position position="52"/>
    </location>
</feature>
<dbReference type="Pfam" id="PF00486">
    <property type="entry name" value="Trans_reg_C"/>
    <property type="match status" value="1"/>
</dbReference>
<feature type="domain" description="OmpR/PhoB-type" evidence="9">
    <location>
        <begin position="128"/>
        <end position="227"/>
    </location>
</feature>
<name>A0A2G6K9N3_9ACTN</name>
<keyword evidence="3" id="KW-0805">Transcription regulation</keyword>
<dbReference type="PROSITE" id="PS50110">
    <property type="entry name" value="RESPONSE_REGULATORY"/>
    <property type="match status" value="1"/>
</dbReference>
<dbReference type="GO" id="GO:0032993">
    <property type="term" value="C:protein-DNA complex"/>
    <property type="evidence" value="ECO:0007669"/>
    <property type="project" value="TreeGrafter"/>
</dbReference>
<dbReference type="FunFam" id="3.40.50.2300:FF:000001">
    <property type="entry name" value="DNA-binding response regulator PhoB"/>
    <property type="match status" value="1"/>
</dbReference>
<evidence type="ECO:0000256" key="2">
    <source>
        <dbReference type="ARBA" id="ARBA00023012"/>
    </source>
</evidence>
<evidence type="ECO:0000256" key="6">
    <source>
        <dbReference type="PROSITE-ProRule" id="PRU00169"/>
    </source>
</evidence>
<evidence type="ECO:0000256" key="3">
    <source>
        <dbReference type="ARBA" id="ARBA00023015"/>
    </source>
</evidence>
<dbReference type="Gene3D" id="6.10.250.690">
    <property type="match status" value="1"/>
</dbReference>
<accession>A0A2G6K9N3</accession>
<dbReference type="InterPro" id="IPR039420">
    <property type="entry name" value="WalR-like"/>
</dbReference>
<dbReference type="Proteomes" id="UP000230914">
    <property type="component" value="Unassembled WGS sequence"/>
</dbReference>
<reference evidence="10 11" key="1">
    <citation type="submission" date="2017-10" db="EMBL/GenBank/DDBJ databases">
        <title>Novel microbial diversity and functional potential in the marine mammal oral microbiome.</title>
        <authorList>
            <person name="Dudek N.K."/>
            <person name="Sun C.L."/>
            <person name="Burstein D."/>
            <person name="Kantor R.S."/>
            <person name="Aliaga Goltsman D.S."/>
            <person name="Bik E.M."/>
            <person name="Thomas B.C."/>
            <person name="Banfield J.F."/>
            <person name="Relman D.A."/>
        </authorList>
    </citation>
    <scope>NUCLEOTIDE SEQUENCE [LARGE SCALE GENOMIC DNA]</scope>
    <source>
        <strain evidence="10">DOLJORAL78_61_10</strain>
    </source>
</reference>
<dbReference type="GO" id="GO:0000976">
    <property type="term" value="F:transcription cis-regulatory region binding"/>
    <property type="evidence" value="ECO:0007669"/>
    <property type="project" value="TreeGrafter"/>
</dbReference>
<evidence type="ECO:0000256" key="7">
    <source>
        <dbReference type="PROSITE-ProRule" id="PRU01091"/>
    </source>
</evidence>
<organism evidence="10 11">
    <name type="scientific">Ilumatobacter coccineus</name>
    <dbReference type="NCBI Taxonomy" id="467094"/>
    <lineage>
        <taxon>Bacteria</taxon>
        <taxon>Bacillati</taxon>
        <taxon>Actinomycetota</taxon>
        <taxon>Acidimicrobiia</taxon>
        <taxon>Acidimicrobiales</taxon>
        <taxon>Ilumatobacteraceae</taxon>
        <taxon>Ilumatobacter</taxon>
    </lineage>
</organism>
<dbReference type="PANTHER" id="PTHR48111">
    <property type="entry name" value="REGULATOR OF RPOS"/>
    <property type="match status" value="1"/>
</dbReference>
<dbReference type="SUPFAM" id="SSF52172">
    <property type="entry name" value="CheY-like"/>
    <property type="match status" value="1"/>
</dbReference>
<dbReference type="InterPro" id="IPR016032">
    <property type="entry name" value="Sig_transdc_resp-reg_C-effctor"/>
</dbReference>
<evidence type="ECO:0000259" key="9">
    <source>
        <dbReference type="PROSITE" id="PS51755"/>
    </source>
</evidence>